<dbReference type="Pfam" id="PF03061">
    <property type="entry name" value="4HBT"/>
    <property type="match status" value="1"/>
</dbReference>
<dbReference type="SUPFAM" id="SSF54637">
    <property type="entry name" value="Thioesterase/thiol ester dehydrase-isomerase"/>
    <property type="match status" value="1"/>
</dbReference>
<accession>A0A9P4LT00</accession>
<keyword evidence="2" id="KW-0378">Hydrolase</keyword>
<dbReference type="InterPro" id="IPR006683">
    <property type="entry name" value="Thioestr_dom"/>
</dbReference>
<dbReference type="Gene3D" id="3.10.129.10">
    <property type="entry name" value="Hotdog Thioesterase"/>
    <property type="match status" value="1"/>
</dbReference>
<comment type="similarity">
    <text evidence="1">Belongs to the thioesterase PaaI family.</text>
</comment>
<reference evidence="4" key="1">
    <citation type="journal article" date="2020" name="Stud. Mycol.">
        <title>101 Dothideomycetes genomes: a test case for predicting lifestyles and emergence of pathogens.</title>
        <authorList>
            <person name="Haridas S."/>
            <person name="Albert R."/>
            <person name="Binder M."/>
            <person name="Bloem J."/>
            <person name="Labutti K."/>
            <person name="Salamov A."/>
            <person name="Andreopoulos B."/>
            <person name="Baker S."/>
            <person name="Barry K."/>
            <person name="Bills G."/>
            <person name="Bluhm B."/>
            <person name="Cannon C."/>
            <person name="Castanera R."/>
            <person name="Culley D."/>
            <person name="Daum C."/>
            <person name="Ezra D."/>
            <person name="Gonzalez J."/>
            <person name="Henrissat B."/>
            <person name="Kuo A."/>
            <person name="Liang C."/>
            <person name="Lipzen A."/>
            <person name="Lutzoni F."/>
            <person name="Magnuson J."/>
            <person name="Mondo S."/>
            <person name="Nolan M."/>
            <person name="Ohm R."/>
            <person name="Pangilinan J."/>
            <person name="Park H.-J."/>
            <person name="Ramirez L."/>
            <person name="Alfaro M."/>
            <person name="Sun H."/>
            <person name="Tritt A."/>
            <person name="Yoshinaga Y."/>
            <person name="Zwiers L.-H."/>
            <person name="Turgeon B."/>
            <person name="Goodwin S."/>
            <person name="Spatafora J."/>
            <person name="Crous P."/>
            <person name="Grigoriev I."/>
        </authorList>
    </citation>
    <scope>NUCLEOTIDE SEQUENCE</scope>
    <source>
        <strain evidence="4">CBS 121410</strain>
    </source>
</reference>
<sequence length="159" mass="16887">MASPNPSTPLPTDAQILSHITTLWASIQTRSPIYRILLSPITIVSASKGVVLARLPLSDIHVNSKGGLHGSVSATLIDWAGSLAISAWDLREKNGVSVDIHVSYVSSAKAGESLEVEGRVDRVGGTLGFTSVGIWKVDESGERGELVAKGSHTKYVKMR</sequence>
<dbReference type="OrthoDB" id="46529at2759"/>
<evidence type="ECO:0000313" key="4">
    <source>
        <dbReference type="EMBL" id="KAF2083252.1"/>
    </source>
</evidence>
<name>A0A9P4LT00_9PEZI</name>
<evidence type="ECO:0000313" key="5">
    <source>
        <dbReference type="Proteomes" id="UP000799776"/>
    </source>
</evidence>
<dbReference type="EMBL" id="ML978818">
    <property type="protein sequence ID" value="KAF2083252.1"/>
    <property type="molecule type" value="Genomic_DNA"/>
</dbReference>
<keyword evidence="5" id="KW-1185">Reference proteome</keyword>
<evidence type="ECO:0000259" key="3">
    <source>
        <dbReference type="Pfam" id="PF03061"/>
    </source>
</evidence>
<dbReference type="PANTHER" id="PTHR21660:SF11">
    <property type="entry name" value="FAMILY PROTEIN, PUTATIVE (AFU_ORTHOLOGUE AFUA_4G04355)-RELATED"/>
    <property type="match status" value="1"/>
</dbReference>
<protein>
    <submittedName>
        <fullName evidence="4">Thioesterase/thiol ester dehydrase-isomerase</fullName>
    </submittedName>
</protein>
<comment type="caution">
    <text evidence="4">The sequence shown here is derived from an EMBL/GenBank/DDBJ whole genome shotgun (WGS) entry which is preliminary data.</text>
</comment>
<dbReference type="InterPro" id="IPR003736">
    <property type="entry name" value="PAAI_dom"/>
</dbReference>
<gene>
    <name evidence="4" type="ORF">K490DRAFT_52152</name>
</gene>
<feature type="domain" description="Thioesterase" evidence="3">
    <location>
        <begin position="66"/>
        <end position="139"/>
    </location>
</feature>
<dbReference type="CDD" id="cd03443">
    <property type="entry name" value="PaaI_thioesterase"/>
    <property type="match status" value="1"/>
</dbReference>
<dbReference type="InterPro" id="IPR029069">
    <property type="entry name" value="HotDog_dom_sf"/>
</dbReference>
<dbReference type="AlphaFoldDB" id="A0A9P4LT00"/>
<dbReference type="PANTHER" id="PTHR21660">
    <property type="entry name" value="THIOESTERASE SUPERFAMILY MEMBER-RELATED"/>
    <property type="match status" value="1"/>
</dbReference>
<dbReference type="NCBIfam" id="TIGR00369">
    <property type="entry name" value="unchar_dom_1"/>
    <property type="match status" value="1"/>
</dbReference>
<dbReference type="FunFam" id="3.10.129.10:FF:000033">
    <property type="entry name" value="acyl-coenzyme A thioesterase 13"/>
    <property type="match status" value="1"/>
</dbReference>
<evidence type="ECO:0000256" key="1">
    <source>
        <dbReference type="ARBA" id="ARBA00008324"/>
    </source>
</evidence>
<organism evidence="4 5">
    <name type="scientific">Saccharata proteae CBS 121410</name>
    <dbReference type="NCBI Taxonomy" id="1314787"/>
    <lineage>
        <taxon>Eukaryota</taxon>
        <taxon>Fungi</taxon>
        <taxon>Dikarya</taxon>
        <taxon>Ascomycota</taxon>
        <taxon>Pezizomycotina</taxon>
        <taxon>Dothideomycetes</taxon>
        <taxon>Dothideomycetes incertae sedis</taxon>
        <taxon>Botryosphaeriales</taxon>
        <taxon>Saccharataceae</taxon>
        <taxon>Saccharata</taxon>
    </lineage>
</organism>
<dbReference type="InterPro" id="IPR039298">
    <property type="entry name" value="ACOT13"/>
</dbReference>
<dbReference type="Proteomes" id="UP000799776">
    <property type="component" value="Unassembled WGS sequence"/>
</dbReference>
<proteinExistence type="inferred from homology"/>
<dbReference type="GO" id="GO:0047617">
    <property type="term" value="F:fatty acyl-CoA hydrolase activity"/>
    <property type="evidence" value="ECO:0007669"/>
    <property type="project" value="InterPro"/>
</dbReference>
<evidence type="ECO:0000256" key="2">
    <source>
        <dbReference type="ARBA" id="ARBA00022801"/>
    </source>
</evidence>